<dbReference type="InterPro" id="IPR013783">
    <property type="entry name" value="Ig-like_fold"/>
</dbReference>
<reference evidence="5 6" key="1">
    <citation type="submission" date="2019-05" db="EMBL/GenBank/DDBJ databases">
        <title>Flagellimonas sp. AsT0115, sp. nov., isolated from a marine red algae, Asparagopsis taxiformis.</title>
        <authorList>
            <person name="Kim J."/>
            <person name="Jeong S.E."/>
            <person name="Jeon C.O."/>
        </authorList>
    </citation>
    <scope>NUCLEOTIDE SEQUENCE [LARGE SCALE GENOMIC DNA]</scope>
    <source>
        <strain evidence="5 6">AsT0115</strain>
    </source>
</reference>
<dbReference type="Gene3D" id="2.60.40.10">
    <property type="entry name" value="Immunoglobulins"/>
    <property type="match status" value="1"/>
</dbReference>
<dbReference type="Gene3D" id="3.40.390.10">
    <property type="entry name" value="Collagenase (Catalytic Domain)"/>
    <property type="match status" value="1"/>
</dbReference>
<dbReference type="Pfam" id="PF01483">
    <property type="entry name" value="P_proprotein"/>
    <property type="match status" value="1"/>
</dbReference>
<dbReference type="Pfam" id="PF13583">
    <property type="entry name" value="Reprolysin_4"/>
    <property type="match status" value="1"/>
</dbReference>
<dbReference type="Gene3D" id="2.60.120.260">
    <property type="entry name" value="Galactose-binding domain-like"/>
    <property type="match status" value="1"/>
</dbReference>
<dbReference type="EMBL" id="VCNI01000002">
    <property type="protein sequence ID" value="TMU54696.1"/>
    <property type="molecule type" value="Genomic_DNA"/>
</dbReference>
<accession>A0ABY2WJK8</accession>
<keyword evidence="1" id="KW-0645">Protease</keyword>
<dbReference type="PROSITE" id="PS51829">
    <property type="entry name" value="P_HOMO_B"/>
    <property type="match status" value="1"/>
</dbReference>
<dbReference type="Proteomes" id="UP000751614">
    <property type="component" value="Unassembled WGS sequence"/>
</dbReference>
<evidence type="ECO:0000256" key="3">
    <source>
        <dbReference type="ARBA" id="ARBA00022801"/>
    </source>
</evidence>
<dbReference type="SUPFAM" id="SSF49785">
    <property type="entry name" value="Galactose-binding domain-like"/>
    <property type="match status" value="1"/>
</dbReference>
<name>A0ABY2WJK8_9FLAO</name>
<gene>
    <name evidence="5" type="ORF">FGG15_10860</name>
</gene>
<feature type="domain" description="P/Homo B" evidence="4">
    <location>
        <begin position="836"/>
        <end position="987"/>
    </location>
</feature>
<dbReference type="InterPro" id="IPR002884">
    <property type="entry name" value="P_dom"/>
</dbReference>
<keyword evidence="3" id="KW-0378">Hydrolase</keyword>
<evidence type="ECO:0000313" key="6">
    <source>
        <dbReference type="Proteomes" id="UP000751614"/>
    </source>
</evidence>
<dbReference type="NCBIfam" id="TIGR04183">
    <property type="entry name" value="Por_Secre_tail"/>
    <property type="match status" value="1"/>
</dbReference>
<protein>
    <submittedName>
        <fullName evidence="5">T9SS type A sorting domain-containing protein</fullName>
    </submittedName>
</protein>
<comment type="caution">
    <text evidence="5">The sequence shown here is derived from an EMBL/GenBank/DDBJ whole genome shotgun (WGS) entry which is preliminary data.</text>
</comment>
<dbReference type="SUPFAM" id="SSF55486">
    <property type="entry name" value="Metalloproteases ('zincins'), catalytic domain"/>
    <property type="match status" value="1"/>
</dbReference>
<evidence type="ECO:0000256" key="2">
    <source>
        <dbReference type="ARBA" id="ARBA00022729"/>
    </source>
</evidence>
<sequence length="1257" mass="134865">MKAKLHLVLSITIFFISFSIYGQRSYWKSIPVKSSFKSASLKNNMDKANAVYTLDKGQILDDLLPAAKTSRDKRTVYLPNGHGEIIGFDLKETSVLHPDLAKKYPGIKSFTGVSQNGQYKVKLSNSHKGMDGMLVNLRNQQTTFIEQLSNEADTYVVYEKGAESAGKGSFVCKTGDIQKLVAKTITPLVDDQLLRKYRIAVSASGEYTQHHGGTVADALAAINTTLTRVNEVFETDLGVTLELIPNNDLIIFTNSGTDPYNGNLNSEVQNTLTSTIGEANYDVGHLFHKVEQGQDNGNAGFIGSVCSDNRKGSAFSAAFNPQGDVFDLDFVSHELGHQFGANHTWSFESEGTGVQAEPASGTTIMGYAGIVGDNNVAPNGSDYFHFYSIQQISTYLQSVSCAEETGLTNNPPVLTPVGDYIIPSGTAFVLEGIATDGDVGDVLTYTWEQIDNGVVTTATFGPDNPSGANFRSLPPTTDPARYFPKLSSVIQGELTQTEPEINDAWETVSNVARNFEFAFTVRDNAAGGGQVVSDVLNVEVVSSAGPFMVTSQGTNEVYEGGSTQQVTWDVSNTNILPVNAQTVDIMLSLDGGVTFPITLADDTLNDGEEEILIPGDATTQARIMIKASNNVFFAVNTSDFTIQESQVVLSFQDLVYEVCQPDNLIIPFTYQAFGGFSETSTFSANLPVGLTGIFAPTQASADDTSVQLTISNTNGVATGEYNITVTSTAASVTKNVPLTLIVKDNGFSDVVLQSPADLEGNVSIRTQLNWEDNVLYSNYDVEVATDVGFTNVVESATVPFNFYQTTSLAAQTEYFWRVRPNNACGGGTFGTPFSFTTIQVDCKTLEPAGLPLEISPVGTSAVSSTVSIFENLSVSDVNVSLELNHTYLEDLIINLTSPSGTKVTLISNTCGDANNINATFDDDGASIVCAINPAISGTVKPLGSLSSFIGESALGEWTLEILDTATGDGGSLIGFTLEVCAEGAFRPDEDEDGVFDDGDDLCLGTPKGTEVDTNGCPINRFPSDNFTVEVQSESCRNNNDGTISITAIDNSITYTAVLDGGGTTSNMDFTNSHSFGNLEAGDYTVCITGTNGTVTFREVCFNLELTQPELLSVFAEAEGQALALSMSGGSLYTIELNGLVTQTLDNEIQLELKEGRNTLKVSTSLDCQGIYEESFFVSSKPILYPNAVNHTAKVFLSGYNGLVKVQVFASNGQLVLTKDETLNGNDLELGVSLLPKGTYYMRIETLDTKQVFKMIKE</sequence>
<dbReference type="InterPro" id="IPR008979">
    <property type="entry name" value="Galactose-bd-like_sf"/>
</dbReference>
<dbReference type="InterPro" id="IPR026444">
    <property type="entry name" value="Secre_tail"/>
</dbReference>
<dbReference type="Pfam" id="PF18962">
    <property type="entry name" value="Por_Secre_tail"/>
    <property type="match status" value="1"/>
</dbReference>
<keyword evidence="2" id="KW-0732">Signal</keyword>
<keyword evidence="6" id="KW-1185">Reference proteome</keyword>
<evidence type="ECO:0000259" key="4">
    <source>
        <dbReference type="PROSITE" id="PS51829"/>
    </source>
</evidence>
<dbReference type="InterPro" id="IPR024079">
    <property type="entry name" value="MetalloPept_cat_dom_sf"/>
</dbReference>
<organism evidence="5 6">
    <name type="scientific">Flagellimonas algicola</name>
    <dbReference type="NCBI Taxonomy" id="2583815"/>
    <lineage>
        <taxon>Bacteria</taxon>
        <taxon>Pseudomonadati</taxon>
        <taxon>Bacteroidota</taxon>
        <taxon>Flavobacteriia</taxon>
        <taxon>Flavobacteriales</taxon>
        <taxon>Flavobacteriaceae</taxon>
        <taxon>Flagellimonas</taxon>
    </lineage>
</organism>
<evidence type="ECO:0000256" key="1">
    <source>
        <dbReference type="ARBA" id="ARBA00022670"/>
    </source>
</evidence>
<proteinExistence type="predicted"/>
<evidence type="ECO:0000313" key="5">
    <source>
        <dbReference type="EMBL" id="TMU54696.1"/>
    </source>
</evidence>